<organism evidence="2 3">
    <name type="scientific">Devosia salina</name>
    <dbReference type="NCBI Taxonomy" id="2860336"/>
    <lineage>
        <taxon>Bacteria</taxon>
        <taxon>Pseudomonadati</taxon>
        <taxon>Pseudomonadota</taxon>
        <taxon>Alphaproteobacteria</taxon>
        <taxon>Hyphomicrobiales</taxon>
        <taxon>Devosiaceae</taxon>
        <taxon>Devosia</taxon>
    </lineage>
</organism>
<proteinExistence type="predicted"/>
<gene>
    <name evidence="2" type="ORF">K1X15_02580</name>
</gene>
<name>A0ABX8WF18_9HYPH</name>
<evidence type="ECO:0000313" key="2">
    <source>
        <dbReference type="EMBL" id="QYO77485.1"/>
    </source>
</evidence>
<dbReference type="RefSeq" id="WP_220305941.1">
    <property type="nucleotide sequence ID" value="NZ_CP080590.1"/>
</dbReference>
<evidence type="ECO:0000256" key="1">
    <source>
        <dbReference type="SAM" id="MobiDB-lite"/>
    </source>
</evidence>
<sequence length="56" mass="5592">MELAFVLLFVLLGTGAIVYAGLRQPPARPAEDEKAPQGDAAPGGDEGEGDGKAGAP</sequence>
<feature type="region of interest" description="Disordered" evidence="1">
    <location>
        <begin position="26"/>
        <end position="56"/>
    </location>
</feature>
<dbReference type="Proteomes" id="UP000825799">
    <property type="component" value="Chromosome"/>
</dbReference>
<reference evidence="2 3" key="1">
    <citation type="submission" date="2021-08" db="EMBL/GenBank/DDBJ databases">
        <title>Devosia salina sp. nov., isolated from the South China Sea sediment.</title>
        <authorList>
            <person name="Zhou Z."/>
        </authorList>
    </citation>
    <scope>NUCLEOTIDE SEQUENCE [LARGE SCALE GENOMIC DNA]</scope>
    <source>
        <strain evidence="2 3">SCS-3</strain>
    </source>
</reference>
<keyword evidence="3" id="KW-1185">Reference proteome</keyword>
<evidence type="ECO:0000313" key="3">
    <source>
        <dbReference type="Proteomes" id="UP000825799"/>
    </source>
</evidence>
<dbReference type="EMBL" id="CP080590">
    <property type="protein sequence ID" value="QYO77485.1"/>
    <property type="molecule type" value="Genomic_DNA"/>
</dbReference>
<accession>A0ABX8WF18</accession>
<protein>
    <submittedName>
        <fullName evidence="2">Uncharacterized protein</fullName>
    </submittedName>
</protein>